<name>A0A9P7URY0_9AGAR</name>
<reference evidence="1" key="1">
    <citation type="journal article" date="2021" name="Genome Biol. Evol.">
        <title>The assembled and annotated genome of the fairy-ring fungus Marasmius oreades.</title>
        <authorList>
            <person name="Hiltunen M."/>
            <person name="Ament-Velasquez S.L."/>
            <person name="Johannesson H."/>
        </authorList>
    </citation>
    <scope>NUCLEOTIDE SEQUENCE</scope>
    <source>
        <strain evidence="1">03SP1</strain>
    </source>
</reference>
<proteinExistence type="predicted"/>
<comment type="caution">
    <text evidence="1">The sequence shown here is derived from an EMBL/GenBank/DDBJ whole genome shotgun (WGS) entry which is preliminary data.</text>
</comment>
<accession>A0A9P7URY0</accession>
<dbReference type="RefSeq" id="XP_043008333.1">
    <property type="nucleotide sequence ID" value="XM_043153049.1"/>
</dbReference>
<dbReference type="GeneID" id="66077340"/>
<sequence>MAKTLVEPSSGSSPNLKNLAVKFVSSSWTLVRSRLDEADSTLQPHPEKVPGFLPHALTSSQNGMQLELPVLKNFFTPAGRCSIVTFVLDQQGEVTEDCN</sequence>
<dbReference type="EMBL" id="CM032185">
    <property type="protein sequence ID" value="KAG7091863.1"/>
    <property type="molecule type" value="Genomic_DNA"/>
</dbReference>
<protein>
    <submittedName>
        <fullName evidence="1">Uncharacterized protein</fullName>
    </submittedName>
</protein>
<dbReference type="Proteomes" id="UP001049176">
    <property type="component" value="Chromosome 5"/>
</dbReference>
<evidence type="ECO:0000313" key="1">
    <source>
        <dbReference type="EMBL" id="KAG7091863.1"/>
    </source>
</evidence>
<gene>
    <name evidence="1" type="ORF">E1B28_008264</name>
</gene>
<keyword evidence="2" id="KW-1185">Reference proteome</keyword>
<evidence type="ECO:0000313" key="2">
    <source>
        <dbReference type="Proteomes" id="UP001049176"/>
    </source>
</evidence>
<dbReference type="KEGG" id="more:E1B28_008264"/>
<dbReference type="AlphaFoldDB" id="A0A9P7URY0"/>
<organism evidence="1 2">
    <name type="scientific">Marasmius oreades</name>
    <name type="common">fairy-ring Marasmius</name>
    <dbReference type="NCBI Taxonomy" id="181124"/>
    <lineage>
        <taxon>Eukaryota</taxon>
        <taxon>Fungi</taxon>
        <taxon>Dikarya</taxon>
        <taxon>Basidiomycota</taxon>
        <taxon>Agaricomycotina</taxon>
        <taxon>Agaricomycetes</taxon>
        <taxon>Agaricomycetidae</taxon>
        <taxon>Agaricales</taxon>
        <taxon>Marasmiineae</taxon>
        <taxon>Marasmiaceae</taxon>
        <taxon>Marasmius</taxon>
    </lineage>
</organism>